<sequence>MARWRVSKLLLKDYPEETQHHIRSSPRRGASAGAAAPTSPGRAQQARGRGGAAASVADSGVQAAQEADLEKLLGALRYEASGGYANVIGSVERVPVANWAARQLLNAAAAAEVEAAPEAAHACVAAAQRLRRYAAAEHAERPPIIADAQAAAQQALQAFRCSSMQAQHASAPQQQQQQQRQPPAQQQQQQQPPVQQPETAADMPAEVARVTSQQQQQQQQPEAASDRELDAAAEEAHAEESGEQPPTPAGEEYVVRGGRRIKASTAAFRDSFAETAAAAADAGAPHAVAAAAQGGEQRTAEWFRLRERRLTASAFSKALGLFQGDRQQLWAEKVGMVQPFAGNDATAWGNAAEPRALEAYQAVTGQRIANCMFQVRHDDPVHGWLGASPDGLIESLSLDPPLDEAAAAGSMAPPLSSGGLPPRAAAAVLRGSGPLAGDGRGILEIKCPYNKGQPDAAVPPQHATWYYMPQVQGLMYIFDCDWCNLYIWTPQRGSAVYHVRRDRQYWARLWEVLADFWWSHVVPARQEFQGGRWEEVEQYRPAPTVKATEELRQWSKRMAVAAPVTFFRPQAAPRP</sequence>
<comment type="caution">
    <text evidence="3">The sequence shown here is derived from an EMBL/GenBank/DDBJ whole genome shotgun (WGS) entry which is preliminary data.</text>
</comment>
<dbReference type="CDD" id="cd22343">
    <property type="entry name" value="PDDEXK_lambda_exonuclease-like"/>
    <property type="match status" value="1"/>
</dbReference>
<dbReference type="InterPro" id="IPR017482">
    <property type="entry name" value="Lambda-type_endonuclease"/>
</dbReference>
<keyword evidence="3" id="KW-0540">Nuclease</keyword>
<evidence type="ECO:0000259" key="2">
    <source>
        <dbReference type="Pfam" id="PF09588"/>
    </source>
</evidence>
<dbReference type="GO" id="GO:0006281">
    <property type="term" value="P:DNA repair"/>
    <property type="evidence" value="ECO:0007669"/>
    <property type="project" value="UniProtKB-ARBA"/>
</dbReference>
<dbReference type="AlphaFoldDB" id="A0A2P6VMB6"/>
<dbReference type="InterPro" id="IPR011604">
    <property type="entry name" value="PDDEXK-like_dom_sf"/>
</dbReference>
<dbReference type="Proteomes" id="UP000239649">
    <property type="component" value="Unassembled WGS sequence"/>
</dbReference>
<dbReference type="InterPro" id="IPR019080">
    <property type="entry name" value="YqaJ_viral_recombinase"/>
</dbReference>
<keyword evidence="4" id="KW-1185">Reference proteome</keyword>
<dbReference type="SUPFAM" id="SSF52980">
    <property type="entry name" value="Restriction endonuclease-like"/>
    <property type="match status" value="1"/>
</dbReference>
<dbReference type="Pfam" id="PF09588">
    <property type="entry name" value="YqaJ"/>
    <property type="match status" value="1"/>
</dbReference>
<feature type="domain" description="YqaJ viral recombinase" evidence="2">
    <location>
        <begin position="301"/>
        <end position="477"/>
    </location>
</feature>
<accession>A0A2P6VMB6</accession>
<keyword evidence="3" id="KW-0255">Endonuclease</keyword>
<dbReference type="EMBL" id="LHPF02000003">
    <property type="protein sequence ID" value="PSC75197.1"/>
    <property type="molecule type" value="Genomic_DNA"/>
</dbReference>
<name>A0A2P6VMB6_9CHLO</name>
<dbReference type="PANTHER" id="PTHR46609:SF6">
    <property type="entry name" value="EXONUCLEASE, PHAGE-TYPE_RECB, C-TERMINAL DOMAIN-CONTAINING PROTEIN-RELATED"/>
    <property type="match status" value="1"/>
</dbReference>
<dbReference type="PANTHER" id="PTHR46609">
    <property type="entry name" value="EXONUCLEASE, PHAGE-TYPE/RECB, C-TERMINAL DOMAIN-CONTAINING PROTEIN"/>
    <property type="match status" value="1"/>
</dbReference>
<evidence type="ECO:0000313" key="3">
    <source>
        <dbReference type="EMBL" id="PSC75197.1"/>
    </source>
</evidence>
<feature type="region of interest" description="Disordered" evidence="1">
    <location>
        <begin position="163"/>
        <end position="251"/>
    </location>
</feature>
<dbReference type="InterPro" id="IPR011335">
    <property type="entry name" value="Restrct_endonuc-II-like"/>
</dbReference>
<evidence type="ECO:0000313" key="4">
    <source>
        <dbReference type="Proteomes" id="UP000239649"/>
    </source>
</evidence>
<dbReference type="Gene3D" id="3.90.320.10">
    <property type="match status" value="1"/>
</dbReference>
<proteinExistence type="predicted"/>
<feature type="compositionally biased region" description="Low complexity" evidence="1">
    <location>
        <begin position="213"/>
        <end position="223"/>
    </location>
</feature>
<dbReference type="STRING" id="554055.A0A2P6VMB6"/>
<gene>
    <name evidence="3" type="ORF">C2E20_1873</name>
</gene>
<feature type="compositionally biased region" description="Low complexity" evidence="1">
    <location>
        <begin position="27"/>
        <end position="54"/>
    </location>
</feature>
<reference evidence="3 4" key="1">
    <citation type="journal article" date="2018" name="Plant J.">
        <title>Genome sequences of Chlorella sorokiniana UTEX 1602 and Micractinium conductrix SAG 241.80: implications to maltose excretion by a green alga.</title>
        <authorList>
            <person name="Arriola M.B."/>
            <person name="Velmurugan N."/>
            <person name="Zhang Y."/>
            <person name="Plunkett M.H."/>
            <person name="Hondzo H."/>
            <person name="Barney B.M."/>
        </authorList>
    </citation>
    <scope>NUCLEOTIDE SEQUENCE [LARGE SCALE GENOMIC DNA]</scope>
    <source>
        <strain evidence="3 4">SAG 241.80</strain>
    </source>
</reference>
<dbReference type="NCBIfam" id="TIGR03033">
    <property type="entry name" value="phage_rel_nuc"/>
    <property type="match status" value="1"/>
</dbReference>
<feature type="region of interest" description="Disordered" evidence="1">
    <location>
        <begin position="17"/>
        <end position="54"/>
    </location>
</feature>
<protein>
    <submittedName>
        <fullName evidence="3">Restriction endonuclease</fullName>
    </submittedName>
</protein>
<feature type="compositionally biased region" description="Basic and acidic residues" evidence="1">
    <location>
        <begin position="224"/>
        <end position="240"/>
    </location>
</feature>
<keyword evidence="3" id="KW-0378">Hydrolase</keyword>
<dbReference type="GO" id="GO:0004519">
    <property type="term" value="F:endonuclease activity"/>
    <property type="evidence" value="ECO:0007669"/>
    <property type="project" value="UniProtKB-KW"/>
</dbReference>
<dbReference type="InterPro" id="IPR051703">
    <property type="entry name" value="NF-kappa-B_Signaling_Reg"/>
</dbReference>
<dbReference type="OrthoDB" id="421276at2759"/>
<feature type="compositionally biased region" description="Low complexity" evidence="1">
    <location>
        <begin position="165"/>
        <end position="201"/>
    </location>
</feature>
<organism evidence="3 4">
    <name type="scientific">Micractinium conductrix</name>
    <dbReference type="NCBI Taxonomy" id="554055"/>
    <lineage>
        <taxon>Eukaryota</taxon>
        <taxon>Viridiplantae</taxon>
        <taxon>Chlorophyta</taxon>
        <taxon>core chlorophytes</taxon>
        <taxon>Trebouxiophyceae</taxon>
        <taxon>Chlorellales</taxon>
        <taxon>Chlorellaceae</taxon>
        <taxon>Chlorella clade</taxon>
        <taxon>Micractinium</taxon>
    </lineage>
</organism>
<evidence type="ECO:0000256" key="1">
    <source>
        <dbReference type="SAM" id="MobiDB-lite"/>
    </source>
</evidence>